<dbReference type="SUPFAM" id="SSF47384">
    <property type="entry name" value="Homodimeric domain of signal transducing histidine kinase"/>
    <property type="match status" value="1"/>
</dbReference>
<dbReference type="InterPro" id="IPR005467">
    <property type="entry name" value="His_kinase_dom"/>
</dbReference>
<evidence type="ECO:0000256" key="1">
    <source>
        <dbReference type="ARBA" id="ARBA00000085"/>
    </source>
</evidence>
<dbReference type="PROSITE" id="PS50109">
    <property type="entry name" value="HIS_KIN"/>
    <property type="match status" value="1"/>
</dbReference>
<keyword evidence="4 13" id="KW-0808">Transferase</keyword>
<dbReference type="Proteomes" id="UP000076825">
    <property type="component" value="Chromosome 1"/>
</dbReference>
<dbReference type="AlphaFoldDB" id="A0A157PEQ7"/>
<reference evidence="13 14" key="1">
    <citation type="submission" date="2016-04" db="EMBL/GenBank/DDBJ databases">
        <authorList>
            <consortium name="Pathogen Informatics"/>
        </authorList>
    </citation>
    <scope>NUCLEOTIDE SEQUENCE [LARGE SCALE GENOMIC DNA]</scope>
    <source>
        <strain evidence="13 14">H044680328</strain>
    </source>
</reference>
<keyword evidence="11" id="KW-0812">Transmembrane</keyword>
<dbReference type="PROSITE" id="PS51257">
    <property type="entry name" value="PROKAR_LIPOPROTEIN"/>
    <property type="match status" value="1"/>
</dbReference>
<dbReference type="eggNOG" id="COG2205">
    <property type="taxonomic scope" value="Bacteria"/>
</dbReference>
<evidence type="ECO:0000256" key="9">
    <source>
        <dbReference type="ARBA" id="ARBA00058004"/>
    </source>
</evidence>
<comment type="catalytic activity">
    <reaction evidence="1">
        <text>ATP + protein L-histidine = ADP + protein N-phospho-L-histidine.</text>
        <dbReference type="EC" id="2.7.13.3"/>
    </reaction>
</comment>
<feature type="transmembrane region" description="Helical" evidence="11">
    <location>
        <begin position="298"/>
        <end position="324"/>
    </location>
</feature>
<dbReference type="PANTHER" id="PTHR43047">
    <property type="entry name" value="TWO-COMPONENT HISTIDINE PROTEIN KINASE"/>
    <property type="match status" value="1"/>
</dbReference>
<sequence length="760" mass="80936">MRDDMLIRLRRYQHLLLVGGGALITMFVVLACVLQIWTTVSSYVAATRDEMTASAHRAEDGILRLAVAMRGDVRSIASSWAVLAAEQQMTGAPIDRDLAEAVASVRSATELSVYLLDGDLRPIVVSTALGQGLRWNDVAMPDRAQAARALRDSVVPYLPAPEDIPFMLGGPPIAWVIPHTSPVTGQRVISAITTVTGFEGRVLGTLVFELPLSTLAATVAWDAKRGQYLVLSPDGELVLPSMGNEHPDTLALAHVAQGNGLGLGRERQSVYADGYLLSSWMLEPTPWRLVYALSRQDIVAGVAAPAVASILTGVLIIAVAWLLLMMLKRKVFLPAVAQSQLVFESEQLSRALVDTAPVGLGLIAINTGQPLLRSTAMEEVEARALVPGGNLSAELCAQFLHHEMRAGQDTEAALNLELSLATRAGPPMDLSVSLARARYKGEDVLVAAFTDVTAQKQVERALHEARQAADSANAAKSAFLAAMSHEIRTPLNAIQGNLELLSHSTLDPVQRDRLATIRSASEDLLSTVSDVLDFSKIEAGELHLEQVVFDVHEVAARSLIMFAPLAKAKGLVLEGEFGWRPAQPMRGDPTRLAQVLNNLLSNALKFTANGKVTLRLALEAASRQLVVSVEDTGIGLSPEQIAGLFRAFSQADATINRRFGGTGLGLALCARLTRAMGGHISVTSEPGRGSCFTLRLGLGEGVPTGTMPIFAGEQIVLVAEQGGAYVARAVGLGLAPAGIQRCLASQRRYAGGRGGHHFLG</sequence>
<evidence type="ECO:0000256" key="5">
    <source>
        <dbReference type="ARBA" id="ARBA00022729"/>
    </source>
</evidence>
<dbReference type="InterPro" id="IPR004358">
    <property type="entry name" value="Sig_transdc_His_kin-like_C"/>
</dbReference>
<evidence type="ECO:0000256" key="4">
    <source>
        <dbReference type="ARBA" id="ARBA00022679"/>
    </source>
</evidence>
<keyword evidence="11" id="KW-0472">Membrane</keyword>
<dbReference type="EC" id="2.7.13.3" evidence="2"/>
<protein>
    <recommendedName>
        <fullName evidence="10">Virulence sensor protein BvgS</fullName>
        <ecNumber evidence="2">2.7.13.3</ecNumber>
    </recommendedName>
</protein>
<dbReference type="SMART" id="SM00387">
    <property type="entry name" value="HATPase_c"/>
    <property type="match status" value="1"/>
</dbReference>
<keyword evidence="5" id="KW-0732">Signal</keyword>
<feature type="transmembrane region" description="Helical" evidence="11">
    <location>
        <begin position="12"/>
        <end position="37"/>
    </location>
</feature>
<organism evidence="13 14">
    <name type="scientific">Bordetella trematum</name>
    <dbReference type="NCBI Taxonomy" id="123899"/>
    <lineage>
        <taxon>Bacteria</taxon>
        <taxon>Pseudomonadati</taxon>
        <taxon>Pseudomonadota</taxon>
        <taxon>Betaproteobacteria</taxon>
        <taxon>Burkholderiales</taxon>
        <taxon>Alcaligenaceae</taxon>
        <taxon>Bordetella</taxon>
    </lineage>
</organism>
<dbReference type="PANTHER" id="PTHR43047:SF78">
    <property type="entry name" value="SENSORY_REGULATORY PROTEIN RPFC"/>
    <property type="match status" value="1"/>
</dbReference>
<proteinExistence type="predicted"/>
<dbReference type="Pfam" id="PF00512">
    <property type="entry name" value="HisKA"/>
    <property type="match status" value="1"/>
</dbReference>
<dbReference type="CDD" id="cd16922">
    <property type="entry name" value="HATPase_EvgS-ArcB-TorS-like"/>
    <property type="match status" value="1"/>
</dbReference>
<evidence type="ECO:0000256" key="2">
    <source>
        <dbReference type="ARBA" id="ARBA00012438"/>
    </source>
</evidence>
<evidence type="ECO:0000256" key="11">
    <source>
        <dbReference type="SAM" id="Phobius"/>
    </source>
</evidence>
<keyword evidence="14" id="KW-1185">Reference proteome</keyword>
<dbReference type="Gene3D" id="1.10.287.130">
    <property type="match status" value="1"/>
</dbReference>
<keyword evidence="11" id="KW-1133">Transmembrane helix</keyword>
<feature type="domain" description="Histidine kinase" evidence="12">
    <location>
        <begin position="482"/>
        <end position="700"/>
    </location>
</feature>
<gene>
    <name evidence="13" type="primary">rcsC_1</name>
    <name evidence="13" type="ORF">SAMEA3906487_01837</name>
</gene>
<dbReference type="InterPro" id="IPR003661">
    <property type="entry name" value="HisK_dim/P_dom"/>
</dbReference>
<dbReference type="PATRIC" id="fig|123899.6.peg.1824"/>
<dbReference type="InterPro" id="IPR036890">
    <property type="entry name" value="HATPase_C_sf"/>
</dbReference>
<dbReference type="Pfam" id="PF02518">
    <property type="entry name" value="HATPase_c"/>
    <property type="match status" value="1"/>
</dbReference>
<dbReference type="CDD" id="cd00082">
    <property type="entry name" value="HisKA"/>
    <property type="match status" value="1"/>
</dbReference>
<accession>A0A157PEQ7</accession>
<evidence type="ECO:0000256" key="8">
    <source>
        <dbReference type="ARBA" id="ARBA00023026"/>
    </source>
</evidence>
<dbReference type="SUPFAM" id="SSF55874">
    <property type="entry name" value="ATPase domain of HSP90 chaperone/DNA topoisomerase II/histidine kinase"/>
    <property type="match status" value="1"/>
</dbReference>
<evidence type="ECO:0000259" key="12">
    <source>
        <dbReference type="PROSITE" id="PS50109"/>
    </source>
</evidence>
<dbReference type="InterPro" id="IPR003594">
    <property type="entry name" value="HATPase_dom"/>
</dbReference>
<dbReference type="SMART" id="SM00388">
    <property type="entry name" value="HisKA"/>
    <property type="match status" value="1"/>
</dbReference>
<evidence type="ECO:0000256" key="6">
    <source>
        <dbReference type="ARBA" id="ARBA00022777"/>
    </source>
</evidence>
<dbReference type="InterPro" id="IPR036097">
    <property type="entry name" value="HisK_dim/P_sf"/>
</dbReference>
<evidence type="ECO:0000313" key="14">
    <source>
        <dbReference type="Proteomes" id="UP000076825"/>
    </source>
</evidence>
<evidence type="ECO:0000256" key="3">
    <source>
        <dbReference type="ARBA" id="ARBA00022553"/>
    </source>
</evidence>
<dbReference type="STRING" id="123899.SAMEA3906487_01837"/>
<dbReference type="PRINTS" id="PR00344">
    <property type="entry name" value="BCTRLSENSOR"/>
</dbReference>
<keyword evidence="8" id="KW-0843">Virulence</keyword>
<keyword evidence="6 13" id="KW-0418">Kinase</keyword>
<keyword evidence="7" id="KW-0902">Two-component regulatory system</keyword>
<evidence type="ECO:0000313" key="13">
    <source>
        <dbReference type="EMBL" id="SAI69557.1"/>
    </source>
</evidence>
<evidence type="ECO:0000256" key="10">
    <source>
        <dbReference type="ARBA" id="ARBA00070152"/>
    </source>
</evidence>
<name>A0A157PEQ7_9BORD</name>
<evidence type="ECO:0000256" key="7">
    <source>
        <dbReference type="ARBA" id="ARBA00023012"/>
    </source>
</evidence>
<comment type="function">
    <text evidence="9">Member of the two-component regulatory system BvgS/BvgA. Phosphorylates BvgA via a four-step phosphorelay in response to environmental signals.</text>
</comment>
<dbReference type="GO" id="GO:0000155">
    <property type="term" value="F:phosphorelay sensor kinase activity"/>
    <property type="evidence" value="ECO:0007669"/>
    <property type="project" value="InterPro"/>
</dbReference>
<dbReference type="KEGG" id="btrm:SAMEA390648701837"/>
<dbReference type="Gene3D" id="3.30.565.10">
    <property type="entry name" value="Histidine kinase-like ATPase, C-terminal domain"/>
    <property type="match status" value="1"/>
</dbReference>
<dbReference type="FunFam" id="3.30.565.10:FF:000010">
    <property type="entry name" value="Sensor histidine kinase RcsC"/>
    <property type="match status" value="1"/>
</dbReference>
<dbReference type="EMBL" id="LT546645">
    <property type="protein sequence ID" value="SAI69557.1"/>
    <property type="molecule type" value="Genomic_DNA"/>
</dbReference>
<keyword evidence="3" id="KW-0597">Phosphoprotein</keyword>